<evidence type="ECO:0000313" key="3">
    <source>
        <dbReference type="Proteomes" id="UP000007322"/>
    </source>
</evidence>
<dbReference type="GeneID" id="11512077"/>
<reference evidence="2 3" key="1">
    <citation type="journal article" date="2011" name="Nat. Biotechnol.">
        <title>Comparative genomic analysis of the thermophilic biomass-degrading fungi Myceliophthora thermophila and Thielavia terrestris.</title>
        <authorList>
            <person name="Berka R.M."/>
            <person name="Grigoriev I.V."/>
            <person name="Otillar R."/>
            <person name="Salamov A."/>
            <person name="Grimwood J."/>
            <person name="Reid I."/>
            <person name="Ishmael N."/>
            <person name="John T."/>
            <person name="Darmond C."/>
            <person name="Moisan M.-C."/>
            <person name="Henrissat B."/>
            <person name="Coutinho P.M."/>
            <person name="Lombard V."/>
            <person name="Natvig D.O."/>
            <person name="Lindquist E."/>
            <person name="Schmutz J."/>
            <person name="Lucas S."/>
            <person name="Harris P."/>
            <person name="Powlowski J."/>
            <person name="Bellemare A."/>
            <person name="Taylor D."/>
            <person name="Butler G."/>
            <person name="de Vries R.P."/>
            <person name="Allijn I.E."/>
            <person name="van den Brink J."/>
            <person name="Ushinsky S."/>
            <person name="Storms R."/>
            <person name="Powell A.J."/>
            <person name="Paulsen I.T."/>
            <person name="Elbourne L.D.H."/>
            <person name="Baker S.E."/>
            <person name="Magnuson J."/>
            <person name="LaBoissiere S."/>
            <person name="Clutterbuck A.J."/>
            <person name="Martinez D."/>
            <person name="Wogulis M."/>
            <person name="de Leon A.L."/>
            <person name="Rey M.W."/>
            <person name="Tsang A."/>
        </authorList>
    </citation>
    <scope>NUCLEOTIDE SEQUENCE [LARGE SCALE GENOMIC DNA]</scope>
    <source>
        <strain evidence="3">ATCC 42464 / BCRC 31852 / DSM 1799</strain>
    </source>
</reference>
<feature type="compositionally biased region" description="Pro residues" evidence="1">
    <location>
        <begin position="122"/>
        <end position="137"/>
    </location>
</feature>
<feature type="compositionally biased region" description="Gly residues" evidence="1">
    <location>
        <begin position="55"/>
        <end position="72"/>
    </location>
</feature>
<protein>
    <submittedName>
        <fullName evidence="2">Uncharacterized protein</fullName>
    </submittedName>
</protein>
<proteinExistence type="predicted"/>
<feature type="region of interest" description="Disordered" evidence="1">
    <location>
        <begin position="122"/>
        <end position="142"/>
    </location>
</feature>
<dbReference type="RefSeq" id="XP_003661398.1">
    <property type="nucleotide sequence ID" value="XM_003661350.1"/>
</dbReference>
<name>G2Q7Z6_THET4</name>
<dbReference type="HOGENOM" id="CLU_1403314_0_0_1"/>
<evidence type="ECO:0000256" key="1">
    <source>
        <dbReference type="SAM" id="MobiDB-lite"/>
    </source>
</evidence>
<keyword evidence="3" id="KW-1185">Reference proteome</keyword>
<feature type="compositionally biased region" description="Basic and acidic residues" evidence="1">
    <location>
        <begin position="171"/>
        <end position="194"/>
    </location>
</feature>
<evidence type="ECO:0000313" key="2">
    <source>
        <dbReference type="EMBL" id="AEO56153.1"/>
    </source>
</evidence>
<organism evidence="2 3">
    <name type="scientific">Thermothelomyces thermophilus (strain ATCC 42464 / BCRC 31852 / DSM 1799)</name>
    <name type="common">Sporotrichum thermophile</name>
    <dbReference type="NCBI Taxonomy" id="573729"/>
    <lineage>
        <taxon>Eukaryota</taxon>
        <taxon>Fungi</taxon>
        <taxon>Dikarya</taxon>
        <taxon>Ascomycota</taxon>
        <taxon>Pezizomycotina</taxon>
        <taxon>Sordariomycetes</taxon>
        <taxon>Sordariomycetidae</taxon>
        <taxon>Sordariales</taxon>
        <taxon>Chaetomiaceae</taxon>
        <taxon>Thermothelomyces</taxon>
    </lineage>
</organism>
<feature type="compositionally biased region" description="Basic and acidic residues" evidence="1">
    <location>
        <begin position="78"/>
        <end position="95"/>
    </location>
</feature>
<dbReference type="InParanoid" id="G2Q7Z6"/>
<dbReference type="EMBL" id="CP003003">
    <property type="protein sequence ID" value="AEO56153.1"/>
    <property type="molecule type" value="Genomic_DNA"/>
</dbReference>
<accession>G2Q7Z6</accession>
<dbReference type="AlphaFoldDB" id="G2Q7Z6"/>
<feature type="region of interest" description="Disordered" evidence="1">
    <location>
        <begin position="1"/>
        <end position="95"/>
    </location>
</feature>
<feature type="region of interest" description="Disordered" evidence="1">
    <location>
        <begin position="155"/>
        <end position="194"/>
    </location>
</feature>
<gene>
    <name evidence="2" type="ORF">MYCTH_2300736</name>
</gene>
<sequence length="194" mass="19615">MEDTTHANGGDTPACDDGLEEGVVMGAAAAATTGRKMSRTTREGRANSGVDGDGDGSGGKKSGGGGGGGGVATDGDDYYDHVVVDDDGNDGDKYDDGGGLYRGVIPTRAAIAIAAANRRPLLLPPLPPQPPPPPLTTPGPAELASRPVCELEAAGIEPPPYELAGDLAAPESRDNRSRRGAAGERVGEEGRREE</sequence>
<dbReference type="VEuPathDB" id="FungiDB:MYCTH_2300736"/>
<dbReference type="Proteomes" id="UP000007322">
    <property type="component" value="Chromosome 2"/>
</dbReference>
<dbReference type="KEGG" id="mtm:MYCTH_2300736"/>